<protein>
    <submittedName>
        <fullName evidence="1">Uncharacterized protein</fullName>
    </submittedName>
</protein>
<organism evidence="1 2">
    <name type="scientific">Dryococelus australis</name>
    <dbReference type="NCBI Taxonomy" id="614101"/>
    <lineage>
        <taxon>Eukaryota</taxon>
        <taxon>Metazoa</taxon>
        <taxon>Ecdysozoa</taxon>
        <taxon>Arthropoda</taxon>
        <taxon>Hexapoda</taxon>
        <taxon>Insecta</taxon>
        <taxon>Pterygota</taxon>
        <taxon>Neoptera</taxon>
        <taxon>Polyneoptera</taxon>
        <taxon>Phasmatodea</taxon>
        <taxon>Verophasmatodea</taxon>
        <taxon>Anareolatae</taxon>
        <taxon>Phasmatidae</taxon>
        <taxon>Eurycanthinae</taxon>
        <taxon>Dryococelus</taxon>
    </lineage>
</organism>
<keyword evidence="2" id="KW-1185">Reference proteome</keyword>
<proteinExistence type="predicted"/>
<reference evidence="1 2" key="1">
    <citation type="submission" date="2023-02" db="EMBL/GenBank/DDBJ databases">
        <title>LHISI_Scaffold_Assembly.</title>
        <authorList>
            <person name="Stuart O.P."/>
            <person name="Cleave R."/>
            <person name="Magrath M.J.L."/>
            <person name="Mikheyev A.S."/>
        </authorList>
    </citation>
    <scope>NUCLEOTIDE SEQUENCE [LARGE SCALE GENOMIC DNA]</scope>
    <source>
        <strain evidence="1">Daus_M_001</strain>
        <tissue evidence="1">Leg muscle</tissue>
    </source>
</reference>
<gene>
    <name evidence="1" type="ORF">PR048_001624</name>
</gene>
<name>A0ABQ9IHV1_9NEOP</name>
<dbReference type="Proteomes" id="UP001159363">
    <property type="component" value="Chromosome 1"/>
</dbReference>
<comment type="caution">
    <text evidence="1">The sequence shown here is derived from an EMBL/GenBank/DDBJ whole genome shotgun (WGS) entry which is preliminary data.</text>
</comment>
<sequence length="112" mass="13282">MGKKHGQEKAVDSKGNEKINFVLILRTIKRTFTRSQMRLYFHRWGQANLELQLTLTYTGPIPISMEKKKDLLELLPFISPLFHEFYKNLRAMDDVHNVLPVYSMMRVIKSHY</sequence>
<evidence type="ECO:0000313" key="2">
    <source>
        <dbReference type="Proteomes" id="UP001159363"/>
    </source>
</evidence>
<dbReference type="EMBL" id="JARBHB010000001">
    <property type="protein sequence ID" value="KAJ8896280.1"/>
    <property type="molecule type" value="Genomic_DNA"/>
</dbReference>
<accession>A0ABQ9IHV1</accession>
<evidence type="ECO:0000313" key="1">
    <source>
        <dbReference type="EMBL" id="KAJ8896280.1"/>
    </source>
</evidence>